<evidence type="ECO:0000259" key="1">
    <source>
        <dbReference type="PROSITE" id="PS50181"/>
    </source>
</evidence>
<protein>
    <recommendedName>
        <fullName evidence="1">F-box domain-containing protein</fullName>
    </recommendedName>
</protein>
<dbReference type="SUPFAM" id="SSF81383">
    <property type="entry name" value="F-box domain"/>
    <property type="match status" value="1"/>
</dbReference>
<dbReference type="PANTHER" id="PTHR31900">
    <property type="entry name" value="F-BOX/RNI SUPERFAMILY PROTEIN-RELATED"/>
    <property type="match status" value="1"/>
</dbReference>
<comment type="caution">
    <text evidence="2">The sequence shown here is derived from an EMBL/GenBank/DDBJ whole genome shotgun (WGS) entry which is preliminary data.</text>
</comment>
<organism evidence="2 3">
    <name type="scientific">Rehmannia glutinosa</name>
    <name type="common">Chinese foxglove</name>
    <dbReference type="NCBI Taxonomy" id="99300"/>
    <lineage>
        <taxon>Eukaryota</taxon>
        <taxon>Viridiplantae</taxon>
        <taxon>Streptophyta</taxon>
        <taxon>Embryophyta</taxon>
        <taxon>Tracheophyta</taxon>
        <taxon>Spermatophyta</taxon>
        <taxon>Magnoliopsida</taxon>
        <taxon>eudicotyledons</taxon>
        <taxon>Gunneridae</taxon>
        <taxon>Pentapetalae</taxon>
        <taxon>asterids</taxon>
        <taxon>lamiids</taxon>
        <taxon>Lamiales</taxon>
        <taxon>Orobanchaceae</taxon>
        <taxon>Rehmannieae</taxon>
        <taxon>Rehmannia</taxon>
    </lineage>
</organism>
<evidence type="ECO:0000313" key="3">
    <source>
        <dbReference type="Proteomes" id="UP001318860"/>
    </source>
</evidence>
<dbReference type="PANTHER" id="PTHR31900:SF27">
    <property type="entry name" value="FBD DOMAIN-CONTAINING PROTEIN"/>
    <property type="match status" value="1"/>
</dbReference>
<keyword evidence="3" id="KW-1185">Reference proteome</keyword>
<accession>A0ABR0UGS1</accession>
<dbReference type="EMBL" id="JABTTQ020002896">
    <property type="protein sequence ID" value="KAK6121512.1"/>
    <property type="molecule type" value="Genomic_DNA"/>
</dbReference>
<dbReference type="InterPro" id="IPR055411">
    <property type="entry name" value="LRR_FXL15/At3g58940/PEG3-like"/>
</dbReference>
<dbReference type="Gene3D" id="1.20.1280.50">
    <property type="match status" value="1"/>
</dbReference>
<dbReference type="InterPro" id="IPR053781">
    <property type="entry name" value="F-box_AtFBL13-like"/>
</dbReference>
<dbReference type="SUPFAM" id="SSF52047">
    <property type="entry name" value="RNI-like"/>
    <property type="match status" value="1"/>
</dbReference>
<dbReference type="InterPro" id="IPR032675">
    <property type="entry name" value="LRR_dom_sf"/>
</dbReference>
<gene>
    <name evidence="2" type="ORF">DH2020_044742</name>
</gene>
<dbReference type="CDD" id="cd22160">
    <property type="entry name" value="F-box_AtFBL13-like"/>
    <property type="match status" value="1"/>
</dbReference>
<dbReference type="InterPro" id="IPR036047">
    <property type="entry name" value="F-box-like_dom_sf"/>
</dbReference>
<sequence>MDMISQLPEGILYHILSFLSTKNAVQTCVLSKLWRHLVSTRPNIQFSLSCFNGNKETFMSVLDKTLQRYHDEKICIQVFHVMMWCDDYELISLLEKLIPIVALNMGVNKFSLYIRGTISAYFDLPSVVFEAQSLKHLNLRGFKLNSIEKIHFKYLRRLSLSEVYISDAAFEKIISSCHLIEDVVLFCCEGLKTIQVMHKHHKYFKGFELWGRHSKGDDVNGISIEIGVPTLETLKIVGCPNWYHQHKYFPCLMSLNLDNMRLSNWSFDFFSCNYLPNLKILTLNYCYGFEEFHLSSVSIKHLNIEGMKKSIKAVIDVPSMVKFDYHGDIPSSIAFTATTFGYQWKSNICLCFYDVHHSSWFLKLNKLLDVVSQSEISLHLFDNGLSDNRQNIEDVLDTTCDGLYKPTVAVEQLKLALSGPSSSYSFSPVINNMFRICRPRNIIQCWCTHKSDRAGKKLAEFL</sequence>
<name>A0ABR0UGS1_REHGL</name>
<dbReference type="PROSITE" id="PS50181">
    <property type="entry name" value="FBOX"/>
    <property type="match status" value="1"/>
</dbReference>
<dbReference type="InterPro" id="IPR050232">
    <property type="entry name" value="FBL13/AtMIF1-like"/>
</dbReference>
<evidence type="ECO:0000313" key="2">
    <source>
        <dbReference type="EMBL" id="KAK6121512.1"/>
    </source>
</evidence>
<proteinExistence type="predicted"/>
<dbReference type="Pfam" id="PF00646">
    <property type="entry name" value="F-box"/>
    <property type="match status" value="1"/>
</dbReference>
<dbReference type="Pfam" id="PF24758">
    <property type="entry name" value="LRR_At5g56370"/>
    <property type="match status" value="1"/>
</dbReference>
<dbReference type="Proteomes" id="UP001318860">
    <property type="component" value="Unassembled WGS sequence"/>
</dbReference>
<dbReference type="Gene3D" id="3.80.10.10">
    <property type="entry name" value="Ribonuclease Inhibitor"/>
    <property type="match status" value="1"/>
</dbReference>
<dbReference type="SMART" id="SM00256">
    <property type="entry name" value="FBOX"/>
    <property type="match status" value="1"/>
</dbReference>
<feature type="domain" description="F-box" evidence="1">
    <location>
        <begin position="1"/>
        <end position="49"/>
    </location>
</feature>
<reference evidence="2 3" key="1">
    <citation type="journal article" date="2021" name="Comput. Struct. Biotechnol. J.">
        <title>De novo genome assembly of the potent medicinal plant Rehmannia glutinosa using nanopore technology.</title>
        <authorList>
            <person name="Ma L."/>
            <person name="Dong C."/>
            <person name="Song C."/>
            <person name="Wang X."/>
            <person name="Zheng X."/>
            <person name="Niu Y."/>
            <person name="Chen S."/>
            <person name="Feng W."/>
        </authorList>
    </citation>
    <scope>NUCLEOTIDE SEQUENCE [LARGE SCALE GENOMIC DNA]</scope>
    <source>
        <strain evidence="2">DH-2019</strain>
    </source>
</reference>
<dbReference type="InterPro" id="IPR001810">
    <property type="entry name" value="F-box_dom"/>
</dbReference>